<dbReference type="GO" id="GO:0003755">
    <property type="term" value="F:peptidyl-prolyl cis-trans isomerase activity"/>
    <property type="evidence" value="ECO:0000318"/>
    <property type="project" value="GO_Central"/>
</dbReference>
<evidence type="ECO:0000256" key="4">
    <source>
        <dbReference type="ARBA" id="ARBA00023110"/>
    </source>
</evidence>
<accession>A0A7I4E1P2</accession>
<dbReference type="PRINTS" id="PR00153">
    <property type="entry name" value="CSAPPISMRASE"/>
</dbReference>
<organism evidence="8 9">
    <name type="scientific">Physcomitrium patens</name>
    <name type="common">Spreading-leaved earth moss</name>
    <name type="synonym">Physcomitrella patens</name>
    <dbReference type="NCBI Taxonomy" id="3218"/>
    <lineage>
        <taxon>Eukaryota</taxon>
        <taxon>Viridiplantae</taxon>
        <taxon>Streptophyta</taxon>
        <taxon>Embryophyta</taxon>
        <taxon>Bryophyta</taxon>
        <taxon>Bryophytina</taxon>
        <taxon>Bryopsida</taxon>
        <taxon>Funariidae</taxon>
        <taxon>Funariales</taxon>
        <taxon>Funariaceae</taxon>
        <taxon>Physcomitrium</taxon>
    </lineage>
</organism>
<feature type="compositionally biased region" description="Low complexity" evidence="6">
    <location>
        <begin position="692"/>
        <end position="715"/>
    </location>
</feature>
<reference evidence="8" key="3">
    <citation type="submission" date="2020-12" db="UniProtKB">
        <authorList>
            <consortium name="EnsemblPlants"/>
        </authorList>
    </citation>
    <scope>IDENTIFICATION</scope>
</reference>
<protein>
    <recommendedName>
        <fullName evidence="3">peptidylprolyl isomerase</fullName>
        <ecNumber evidence="3">5.2.1.8</ecNumber>
    </recommendedName>
</protein>
<dbReference type="SUPFAM" id="SSF50891">
    <property type="entry name" value="Cyclophilin-like"/>
    <property type="match status" value="1"/>
</dbReference>
<evidence type="ECO:0000256" key="1">
    <source>
        <dbReference type="ARBA" id="ARBA00000971"/>
    </source>
</evidence>
<evidence type="ECO:0000256" key="2">
    <source>
        <dbReference type="ARBA" id="ARBA00007365"/>
    </source>
</evidence>
<dbReference type="EnsemblPlants" id="Pp3c6_27160V3.3">
    <property type="protein sequence ID" value="Pp3c6_27160V3.3"/>
    <property type="gene ID" value="Pp3c6_27160"/>
</dbReference>
<keyword evidence="4" id="KW-0697">Rotamase</keyword>
<dbReference type="CDD" id="cd01926">
    <property type="entry name" value="cyclophilin_ABH_like"/>
    <property type="match status" value="1"/>
</dbReference>
<dbReference type="InterPro" id="IPR029000">
    <property type="entry name" value="Cyclophilin-like_dom_sf"/>
</dbReference>
<sequence>MGKTVSNPRVFLDITIGGGPAGKMIMELYADVVPKTAENFRALCTGEKGLGRMTKKPLHLKDTIFHRIIPGFMAQGGDFSKRDGTGGESIYGGKFDDENFKLGHDGAGILSMANAGPNTNGSQFFLTFKSQPHLNGKHVVFGKIVEGLDILKKIEAVPSSGQRNKPDVPIKIVDCGEVLRDKDNGSVPEKNVKRKIKKHKDSRDDFSSDDDREPVRSKRKPRKVVKDRRRKRRRYSSVSSEDSSDSDSYSDNSSYTDSDSDSDSSSELSSSSEDERRRRKRKPVKKEKKRTHKRRREKRKDRKRKRRTRTRRRSKWSSDSDSSDSDSETSSSENESDTGSDVSARGVKSKGSQKAQIRGKIKQTSATVENSSQKDDGDLVEKQVEVEIKALKEVQEFPKRIKSQKAVSDISLSPPPSPRQSRSITRSRSPEKRRSLTRSPSPIRSHIQIKRSLSRNSSLSGAPRSPGSVKRKSRSMNMSLSPDPRSVQPQRGSAQRQSLNRSSSKSRSPVCPPAEKARSPTPAELPRRSRSRSLVHSPSREGTPKRIRRGRGFSQQYSYARRYRTPDRSPPRTYGYGGRGDRDRHDRGRNYSSRYGGGYKGNRDWSPRRYRSPPRARSPPRYRRHVSRSRSRSPPARRDLSRRDISRSISRSASPSGGRAPISNDLRNRLRPRRTSSPKDGPNNGAAGAAIRRSPSATSSISHSPSRSSSKSLSPGRKKLVSYARDKPDRRRRRSTTPSVSVSPSRSRSSGENAGLVSYGRDVSPGPRSP</sequence>
<dbReference type="EMBL" id="ABEU02000006">
    <property type="status" value="NOT_ANNOTATED_CDS"/>
    <property type="molecule type" value="Genomic_DNA"/>
</dbReference>
<evidence type="ECO:0000256" key="5">
    <source>
        <dbReference type="ARBA" id="ARBA00023235"/>
    </source>
</evidence>
<reference evidence="8 9" key="1">
    <citation type="journal article" date="2008" name="Science">
        <title>The Physcomitrella genome reveals evolutionary insights into the conquest of land by plants.</title>
        <authorList>
            <person name="Rensing S."/>
            <person name="Lang D."/>
            <person name="Zimmer A."/>
            <person name="Terry A."/>
            <person name="Salamov A."/>
            <person name="Shapiro H."/>
            <person name="Nishiyama T."/>
            <person name="Perroud P.-F."/>
            <person name="Lindquist E."/>
            <person name="Kamisugi Y."/>
            <person name="Tanahashi T."/>
            <person name="Sakakibara K."/>
            <person name="Fujita T."/>
            <person name="Oishi K."/>
            <person name="Shin-I T."/>
            <person name="Kuroki Y."/>
            <person name="Toyoda A."/>
            <person name="Suzuki Y."/>
            <person name="Hashimoto A."/>
            <person name="Yamaguchi K."/>
            <person name="Sugano A."/>
            <person name="Kohara Y."/>
            <person name="Fujiyama A."/>
            <person name="Anterola A."/>
            <person name="Aoki S."/>
            <person name="Ashton N."/>
            <person name="Barbazuk W.B."/>
            <person name="Barker E."/>
            <person name="Bennetzen J."/>
            <person name="Bezanilla M."/>
            <person name="Blankenship R."/>
            <person name="Cho S.H."/>
            <person name="Dutcher S."/>
            <person name="Estelle M."/>
            <person name="Fawcett J.A."/>
            <person name="Gundlach H."/>
            <person name="Hanada K."/>
            <person name="Heyl A."/>
            <person name="Hicks K.A."/>
            <person name="Hugh J."/>
            <person name="Lohr M."/>
            <person name="Mayer K."/>
            <person name="Melkozernov A."/>
            <person name="Murata T."/>
            <person name="Nelson D."/>
            <person name="Pils B."/>
            <person name="Prigge M."/>
            <person name="Reiss B."/>
            <person name="Renner T."/>
            <person name="Rombauts S."/>
            <person name="Rushton P."/>
            <person name="Sanderfoot A."/>
            <person name="Schween G."/>
            <person name="Shiu S.-H."/>
            <person name="Stueber K."/>
            <person name="Theodoulou F.L."/>
            <person name="Tu H."/>
            <person name="Van de Peer Y."/>
            <person name="Verrier P.J."/>
            <person name="Waters E."/>
            <person name="Wood A."/>
            <person name="Yang L."/>
            <person name="Cove D."/>
            <person name="Cuming A."/>
            <person name="Hasebe M."/>
            <person name="Lucas S."/>
            <person name="Mishler D.B."/>
            <person name="Reski R."/>
            <person name="Grigoriev I."/>
            <person name="Quatrano R.S."/>
            <person name="Boore J.L."/>
        </authorList>
    </citation>
    <scope>NUCLEOTIDE SEQUENCE [LARGE SCALE GENOMIC DNA]</scope>
    <source>
        <strain evidence="8 9">cv. Gransden 2004</strain>
    </source>
</reference>
<feature type="compositionally biased region" description="Basic residues" evidence="6">
    <location>
        <begin position="608"/>
        <end position="631"/>
    </location>
</feature>
<dbReference type="RefSeq" id="XP_024377818.1">
    <property type="nucleotide sequence ID" value="XM_024522050.2"/>
</dbReference>
<dbReference type="GO" id="GO:0005737">
    <property type="term" value="C:cytoplasm"/>
    <property type="evidence" value="ECO:0000318"/>
    <property type="project" value="GO_Central"/>
</dbReference>
<dbReference type="PANTHER" id="PTHR11071:SF561">
    <property type="entry name" value="PEPTIDYL-PROLYL CIS-TRANS ISOMERASE D-RELATED"/>
    <property type="match status" value="1"/>
</dbReference>
<feature type="domain" description="PPIase cyclophilin-type" evidence="7">
    <location>
        <begin position="11"/>
        <end position="177"/>
    </location>
</feature>
<reference evidence="8 9" key="2">
    <citation type="journal article" date="2018" name="Plant J.">
        <title>The Physcomitrella patens chromosome-scale assembly reveals moss genome structure and evolution.</title>
        <authorList>
            <person name="Lang D."/>
            <person name="Ullrich K.K."/>
            <person name="Murat F."/>
            <person name="Fuchs J."/>
            <person name="Jenkins J."/>
            <person name="Haas F.B."/>
            <person name="Piednoel M."/>
            <person name="Gundlach H."/>
            <person name="Van Bel M."/>
            <person name="Meyberg R."/>
            <person name="Vives C."/>
            <person name="Morata J."/>
            <person name="Symeonidi A."/>
            <person name="Hiss M."/>
            <person name="Muchero W."/>
            <person name="Kamisugi Y."/>
            <person name="Saleh O."/>
            <person name="Blanc G."/>
            <person name="Decker E.L."/>
            <person name="van Gessel N."/>
            <person name="Grimwood J."/>
            <person name="Hayes R.D."/>
            <person name="Graham S.W."/>
            <person name="Gunter L.E."/>
            <person name="McDaniel S.F."/>
            <person name="Hoernstein S.N.W."/>
            <person name="Larsson A."/>
            <person name="Li F.W."/>
            <person name="Perroud P.F."/>
            <person name="Phillips J."/>
            <person name="Ranjan P."/>
            <person name="Rokshar D.S."/>
            <person name="Rothfels C.J."/>
            <person name="Schneider L."/>
            <person name="Shu S."/>
            <person name="Stevenson D.W."/>
            <person name="Thummler F."/>
            <person name="Tillich M."/>
            <person name="Villarreal Aguilar J.C."/>
            <person name="Widiez T."/>
            <person name="Wong G.K."/>
            <person name="Wymore A."/>
            <person name="Zhang Y."/>
            <person name="Zimmer A.D."/>
            <person name="Quatrano R.S."/>
            <person name="Mayer K.F.X."/>
            <person name="Goodstein D."/>
            <person name="Casacuberta J.M."/>
            <person name="Vandepoele K."/>
            <person name="Reski R."/>
            <person name="Cuming A.C."/>
            <person name="Tuskan G.A."/>
            <person name="Maumus F."/>
            <person name="Salse J."/>
            <person name="Schmutz J."/>
            <person name="Rensing S.A."/>
        </authorList>
    </citation>
    <scope>NUCLEOTIDE SEQUENCE [LARGE SCALE GENOMIC DNA]</scope>
    <source>
        <strain evidence="8 9">cv. Gransden 2004</strain>
    </source>
</reference>
<feature type="region of interest" description="Disordered" evidence="6">
    <location>
        <begin position="180"/>
        <end position="380"/>
    </location>
</feature>
<dbReference type="Pfam" id="PF00160">
    <property type="entry name" value="Pro_isomerase"/>
    <property type="match status" value="1"/>
</dbReference>
<feature type="compositionally biased region" description="Basic residues" evidence="6">
    <location>
        <begin position="217"/>
        <end position="235"/>
    </location>
</feature>
<feature type="region of interest" description="Disordered" evidence="6">
    <location>
        <begin position="396"/>
        <end position="770"/>
    </location>
</feature>
<comment type="catalytic activity">
    <reaction evidence="1">
        <text>[protein]-peptidylproline (omega=180) = [protein]-peptidylproline (omega=0)</text>
        <dbReference type="Rhea" id="RHEA:16237"/>
        <dbReference type="Rhea" id="RHEA-COMP:10747"/>
        <dbReference type="Rhea" id="RHEA-COMP:10748"/>
        <dbReference type="ChEBI" id="CHEBI:83833"/>
        <dbReference type="ChEBI" id="CHEBI:83834"/>
        <dbReference type="EC" id="5.2.1.8"/>
    </reaction>
</comment>
<dbReference type="Gene3D" id="2.40.100.10">
    <property type="entry name" value="Cyclophilin-like"/>
    <property type="match status" value="1"/>
</dbReference>
<dbReference type="InterPro" id="IPR002130">
    <property type="entry name" value="Cyclophilin-type_PPIase_dom"/>
</dbReference>
<dbReference type="RefSeq" id="XP_024377817.1">
    <property type="nucleotide sequence ID" value="XM_024522049.2"/>
</dbReference>
<feature type="compositionally biased region" description="Low complexity" evidence="6">
    <location>
        <begin position="736"/>
        <end position="750"/>
    </location>
</feature>
<dbReference type="OrthoDB" id="10593709at2759"/>
<feature type="compositionally biased region" description="Low complexity" evidence="6">
    <location>
        <begin position="328"/>
        <end position="341"/>
    </location>
</feature>
<dbReference type="FunCoup" id="A0A7I4E1P2">
    <property type="interactions" value="1595"/>
</dbReference>
<feature type="compositionally biased region" description="Polar residues" evidence="6">
    <location>
        <begin position="362"/>
        <end position="371"/>
    </location>
</feature>
<feature type="compositionally biased region" description="Low complexity" evidence="6">
    <location>
        <begin position="236"/>
        <end position="257"/>
    </location>
</feature>
<feature type="compositionally biased region" description="Basic and acidic residues" evidence="6">
    <location>
        <begin position="579"/>
        <end position="589"/>
    </location>
</feature>
<gene>
    <name evidence="8" type="primary">LOC112283418</name>
</gene>
<evidence type="ECO:0000313" key="8">
    <source>
        <dbReference type="EnsemblPlants" id="Pp3c6_27160V3.3"/>
    </source>
</evidence>
<feature type="compositionally biased region" description="Basic and acidic residues" evidence="6">
    <location>
        <begin position="636"/>
        <end position="646"/>
    </location>
</feature>
<keyword evidence="5" id="KW-0413">Isomerase</keyword>
<dbReference type="PANTHER" id="PTHR11071">
    <property type="entry name" value="PEPTIDYL-PROLYL CIS-TRANS ISOMERASE"/>
    <property type="match status" value="1"/>
</dbReference>
<dbReference type="AlphaFoldDB" id="A0A7I4E1P2"/>
<feature type="compositionally biased region" description="Low complexity" evidence="6">
    <location>
        <begin position="496"/>
        <end position="508"/>
    </location>
</feature>
<proteinExistence type="inferred from homology"/>
<dbReference type="GO" id="GO:0006457">
    <property type="term" value="P:protein folding"/>
    <property type="evidence" value="ECO:0000318"/>
    <property type="project" value="GO_Central"/>
</dbReference>
<evidence type="ECO:0000256" key="6">
    <source>
        <dbReference type="SAM" id="MobiDB-lite"/>
    </source>
</evidence>
<keyword evidence="9" id="KW-1185">Reference proteome</keyword>
<evidence type="ECO:0000259" key="7">
    <source>
        <dbReference type="PROSITE" id="PS50072"/>
    </source>
</evidence>
<dbReference type="Gramene" id="Pp3c6_27160V3.3">
    <property type="protein sequence ID" value="Pp3c6_27160V3.3"/>
    <property type="gene ID" value="Pp3c6_27160"/>
</dbReference>
<evidence type="ECO:0000313" key="9">
    <source>
        <dbReference type="Proteomes" id="UP000006727"/>
    </source>
</evidence>
<evidence type="ECO:0000256" key="3">
    <source>
        <dbReference type="ARBA" id="ARBA00013194"/>
    </source>
</evidence>
<dbReference type="KEGG" id="ppp:112283418"/>
<feature type="compositionally biased region" description="Basic residues" evidence="6">
    <location>
        <begin position="277"/>
        <end position="315"/>
    </location>
</feature>
<name>A0A7I4E1P2_PHYPA</name>
<dbReference type="EC" id="5.2.1.8" evidence="3"/>
<dbReference type="GO" id="GO:0016018">
    <property type="term" value="F:cyclosporin A binding"/>
    <property type="evidence" value="ECO:0000318"/>
    <property type="project" value="GO_Central"/>
</dbReference>
<dbReference type="GeneID" id="112283418"/>
<dbReference type="FunFam" id="2.40.100.10:FF:000022">
    <property type="entry name" value="Peptidyl-prolyl cis-trans isomerase CYP95"/>
    <property type="match status" value="1"/>
</dbReference>
<dbReference type="PROSITE" id="PS50072">
    <property type="entry name" value="CSA_PPIASE_2"/>
    <property type="match status" value="1"/>
</dbReference>
<feature type="compositionally biased region" description="Low complexity" evidence="6">
    <location>
        <begin position="647"/>
        <end position="661"/>
    </location>
</feature>
<dbReference type="InParanoid" id="A0A7I4E1P2"/>
<comment type="similarity">
    <text evidence="2">Belongs to the cyclophilin-type PPIase family.</text>
</comment>
<dbReference type="Proteomes" id="UP000006727">
    <property type="component" value="Chromosome 6"/>
</dbReference>